<evidence type="ECO:0000256" key="2">
    <source>
        <dbReference type="PROSITE-ProRule" id="PRU00335"/>
    </source>
</evidence>
<gene>
    <name evidence="4" type="ORF">FV139_01225</name>
</gene>
<evidence type="ECO:0000259" key="3">
    <source>
        <dbReference type="PROSITE" id="PS50977"/>
    </source>
</evidence>
<comment type="caution">
    <text evidence="4">The sequence shown here is derived from an EMBL/GenBank/DDBJ whole genome shotgun (WGS) entry which is preliminary data.</text>
</comment>
<dbReference type="PROSITE" id="PS50977">
    <property type="entry name" value="HTH_TETR_2"/>
    <property type="match status" value="1"/>
</dbReference>
<dbReference type="Pfam" id="PF00440">
    <property type="entry name" value="TetR_N"/>
    <property type="match status" value="1"/>
</dbReference>
<accession>A0A5C9A5I3</accession>
<evidence type="ECO:0000313" key="4">
    <source>
        <dbReference type="EMBL" id="TXS96155.1"/>
    </source>
</evidence>
<sequence>MTATRQQQRAATRKSILDAAVLSFARFGYDGTHFREITATCGAQRTLILYHFQTKEQLWQSAAEEVERRFTAAFDELFSPEQLADDRAKIRHTLTCFVDALSQVPEYGQFYLREGTSEGPRMEWLSRHFAPPRALDLSLDDRELDARIRGTVLRDIIASSLVAFVTLGPLLDRSHANASRRDTMGLYPLSESRRGEFIDYLIKLIF</sequence>
<dbReference type="GO" id="GO:0003677">
    <property type="term" value="F:DNA binding"/>
    <property type="evidence" value="ECO:0007669"/>
    <property type="project" value="UniProtKB-UniRule"/>
</dbReference>
<proteinExistence type="predicted"/>
<dbReference type="Proteomes" id="UP000321039">
    <property type="component" value="Unassembled WGS sequence"/>
</dbReference>
<dbReference type="PANTHER" id="PTHR43479">
    <property type="entry name" value="ACREF/ENVCD OPERON REPRESSOR-RELATED"/>
    <property type="match status" value="1"/>
</dbReference>
<feature type="DNA-binding region" description="H-T-H motif" evidence="2">
    <location>
        <begin position="33"/>
        <end position="52"/>
    </location>
</feature>
<dbReference type="InterPro" id="IPR050624">
    <property type="entry name" value="HTH-type_Tx_Regulator"/>
</dbReference>
<evidence type="ECO:0000256" key="1">
    <source>
        <dbReference type="ARBA" id="ARBA00023125"/>
    </source>
</evidence>
<dbReference type="InterPro" id="IPR001647">
    <property type="entry name" value="HTH_TetR"/>
</dbReference>
<name>A0A5C9A5I3_9GAMM</name>
<dbReference type="RefSeq" id="WP_148066425.1">
    <property type="nucleotide sequence ID" value="NZ_VRZA01000001.1"/>
</dbReference>
<keyword evidence="5" id="KW-1185">Reference proteome</keyword>
<dbReference type="AlphaFoldDB" id="A0A5C9A5I3"/>
<organism evidence="4 5">
    <name type="scientific">Parahaliea maris</name>
    <dbReference type="NCBI Taxonomy" id="2716870"/>
    <lineage>
        <taxon>Bacteria</taxon>
        <taxon>Pseudomonadati</taxon>
        <taxon>Pseudomonadota</taxon>
        <taxon>Gammaproteobacteria</taxon>
        <taxon>Cellvibrionales</taxon>
        <taxon>Halieaceae</taxon>
        <taxon>Parahaliea</taxon>
    </lineage>
</organism>
<protein>
    <submittedName>
        <fullName evidence="4">TetR/AcrR family transcriptional regulator</fullName>
    </submittedName>
</protein>
<dbReference type="Gene3D" id="1.10.357.10">
    <property type="entry name" value="Tetracycline Repressor, domain 2"/>
    <property type="match status" value="1"/>
</dbReference>
<dbReference type="SUPFAM" id="SSF46689">
    <property type="entry name" value="Homeodomain-like"/>
    <property type="match status" value="1"/>
</dbReference>
<reference evidence="4 5" key="1">
    <citation type="submission" date="2019-08" db="EMBL/GenBank/DDBJ databases">
        <title>Parahaliea maris sp. nov., isolated from the surface seawater.</title>
        <authorList>
            <person name="Liu Y."/>
        </authorList>
    </citation>
    <scope>NUCLEOTIDE SEQUENCE [LARGE SCALE GENOMIC DNA]</scope>
    <source>
        <strain evidence="4 5">HSLHS9</strain>
    </source>
</reference>
<dbReference type="InterPro" id="IPR009057">
    <property type="entry name" value="Homeodomain-like_sf"/>
</dbReference>
<evidence type="ECO:0000313" key="5">
    <source>
        <dbReference type="Proteomes" id="UP000321039"/>
    </source>
</evidence>
<dbReference type="PANTHER" id="PTHR43479:SF11">
    <property type="entry name" value="ACREF_ENVCD OPERON REPRESSOR-RELATED"/>
    <property type="match status" value="1"/>
</dbReference>
<dbReference type="EMBL" id="VRZA01000001">
    <property type="protein sequence ID" value="TXS96155.1"/>
    <property type="molecule type" value="Genomic_DNA"/>
</dbReference>
<feature type="domain" description="HTH tetR-type" evidence="3">
    <location>
        <begin position="10"/>
        <end position="70"/>
    </location>
</feature>
<keyword evidence="1 2" id="KW-0238">DNA-binding</keyword>